<keyword evidence="2" id="KW-0472">Membrane</keyword>
<reference evidence="3 4" key="1">
    <citation type="journal article" date="2017" name="Front. Microbiol.">
        <title>Comparative Genomic Analysis of the Class Epsilonproteobacteria and Proposed Reclassification to Epsilonbacteraeota (phyl. nov.).</title>
        <authorList>
            <person name="Waite D.W."/>
            <person name="Vanwonterghem I."/>
            <person name="Rinke C."/>
            <person name="Parks D.H."/>
            <person name="Zhang Y."/>
            <person name="Takai K."/>
            <person name="Sievert S.M."/>
            <person name="Simon J."/>
            <person name="Campbell B.J."/>
            <person name="Hanson T.E."/>
            <person name="Woyke T."/>
            <person name="Klotz M.G."/>
            <person name="Hugenholtz P."/>
        </authorList>
    </citation>
    <scope>NUCLEOTIDE SEQUENCE [LARGE SCALE GENOMIC DNA]</scope>
    <source>
        <strain evidence="3">UBA12443</strain>
    </source>
</reference>
<keyword evidence="2" id="KW-0812">Transmembrane</keyword>
<evidence type="ECO:0000256" key="1">
    <source>
        <dbReference type="SAM" id="MobiDB-lite"/>
    </source>
</evidence>
<evidence type="ECO:0000313" key="3">
    <source>
        <dbReference type="EMBL" id="DAB38046.1"/>
    </source>
</evidence>
<dbReference type="Proteomes" id="UP000228859">
    <property type="component" value="Unassembled WGS sequence"/>
</dbReference>
<accession>A0A2D3WID7</accession>
<feature type="transmembrane region" description="Helical" evidence="2">
    <location>
        <begin position="20"/>
        <end position="39"/>
    </location>
</feature>
<dbReference type="EMBL" id="DLUI01000114">
    <property type="protein sequence ID" value="DAB38046.1"/>
    <property type="molecule type" value="Genomic_DNA"/>
</dbReference>
<feature type="region of interest" description="Disordered" evidence="1">
    <location>
        <begin position="117"/>
        <end position="137"/>
    </location>
</feature>
<protein>
    <recommendedName>
        <fullName evidence="5">Transformation system protein</fullName>
    </recommendedName>
</protein>
<dbReference type="SUPFAM" id="SSF48452">
    <property type="entry name" value="TPR-like"/>
    <property type="match status" value="1"/>
</dbReference>
<dbReference type="InterPro" id="IPR011990">
    <property type="entry name" value="TPR-like_helical_dom_sf"/>
</dbReference>
<keyword evidence="2" id="KW-1133">Transmembrane helix</keyword>
<dbReference type="Pfam" id="PF12895">
    <property type="entry name" value="ANAPC3"/>
    <property type="match status" value="1"/>
</dbReference>
<evidence type="ECO:0000256" key="2">
    <source>
        <dbReference type="SAM" id="Phobius"/>
    </source>
</evidence>
<gene>
    <name evidence="3" type="ORF">CFH83_07985</name>
</gene>
<feature type="region of interest" description="Disordered" evidence="1">
    <location>
        <begin position="48"/>
        <end position="68"/>
    </location>
</feature>
<dbReference type="AlphaFoldDB" id="A0A2D3WID7"/>
<sequence>MLDIRNLERRWLKYKIKSYAPYIGAVFLLLISLTVALSLSHDSDAPKTAMAKEPLESSAKTTVPKSDETQDILEPSMDFVQSFQTSLPQTPIAAASTAQNTKPLQQSIPATKVLNVPESPSIKAPPPAISPLSGDKSLSLNRNESKIDIESVERRFKETSNSNLGLFIARYHYDHGNYSEAYNFSLKTNNLNNKIDESWIIFAKSLVKLGRVEQAKKTLQLYISDSNSESARSLLDSIEQGSFK</sequence>
<evidence type="ECO:0008006" key="5">
    <source>
        <dbReference type="Google" id="ProtNLM"/>
    </source>
</evidence>
<dbReference type="RefSeq" id="WP_294895268.1">
    <property type="nucleotide sequence ID" value="NZ_DLUI01000114.1"/>
</dbReference>
<comment type="caution">
    <text evidence="3">The sequence shown here is derived from an EMBL/GenBank/DDBJ whole genome shotgun (WGS) entry which is preliminary data.</text>
</comment>
<proteinExistence type="predicted"/>
<evidence type="ECO:0000313" key="4">
    <source>
        <dbReference type="Proteomes" id="UP000228859"/>
    </source>
</evidence>
<organism evidence="3 4">
    <name type="scientific">Sulfuricurvum kujiense</name>
    <dbReference type="NCBI Taxonomy" id="148813"/>
    <lineage>
        <taxon>Bacteria</taxon>
        <taxon>Pseudomonadati</taxon>
        <taxon>Campylobacterota</taxon>
        <taxon>Epsilonproteobacteria</taxon>
        <taxon>Campylobacterales</taxon>
        <taxon>Sulfurimonadaceae</taxon>
        <taxon>Sulfuricurvum</taxon>
    </lineage>
</organism>
<name>A0A2D3WID7_9BACT</name>